<feature type="domain" description="Glycoside hydrolase family 20 catalytic" evidence="6">
    <location>
        <begin position="161"/>
        <end position="517"/>
    </location>
</feature>
<keyword evidence="9" id="KW-1185">Reference proteome</keyword>
<proteinExistence type="inferred from homology"/>
<evidence type="ECO:0000313" key="8">
    <source>
        <dbReference type="EMBL" id="WQD37411.1"/>
    </source>
</evidence>
<dbReference type="EC" id="3.2.1.52" evidence="3"/>
<keyword evidence="4" id="KW-0378">Hydrolase</keyword>
<dbReference type="PANTHER" id="PTHR22600">
    <property type="entry name" value="BETA-HEXOSAMINIDASE"/>
    <property type="match status" value="1"/>
</dbReference>
<evidence type="ECO:0000256" key="3">
    <source>
        <dbReference type="ARBA" id="ARBA00012663"/>
    </source>
</evidence>
<dbReference type="EMBL" id="CP139960">
    <property type="protein sequence ID" value="WQD37411.1"/>
    <property type="molecule type" value="Genomic_DNA"/>
</dbReference>
<dbReference type="Proteomes" id="UP001325680">
    <property type="component" value="Chromosome"/>
</dbReference>
<dbReference type="Pfam" id="PF02838">
    <property type="entry name" value="Glyco_hydro_20b"/>
    <property type="match status" value="1"/>
</dbReference>
<dbReference type="InterPro" id="IPR025705">
    <property type="entry name" value="Beta_hexosaminidase_sua/sub"/>
</dbReference>
<dbReference type="InterPro" id="IPR029018">
    <property type="entry name" value="Hex-like_dom2"/>
</dbReference>
<dbReference type="PANTHER" id="PTHR22600:SF57">
    <property type="entry name" value="BETA-N-ACETYLHEXOSAMINIDASE"/>
    <property type="match status" value="1"/>
</dbReference>
<accession>A0ABZ0W2S0</accession>
<dbReference type="Gene3D" id="3.30.379.10">
    <property type="entry name" value="Chitobiase/beta-hexosaminidase domain 2-like"/>
    <property type="match status" value="1"/>
</dbReference>
<dbReference type="SUPFAM" id="SSF51445">
    <property type="entry name" value="(Trans)glycosidases"/>
    <property type="match status" value="1"/>
</dbReference>
<dbReference type="CDD" id="cd06563">
    <property type="entry name" value="GH20_chitobiase-like"/>
    <property type="match status" value="1"/>
</dbReference>
<evidence type="ECO:0000313" key="9">
    <source>
        <dbReference type="Proteomes" id="UP001325680"/>
    </source>
</evidence>
<feature type="domain" description="Beta-hexosaminidase bacterial type N-terminal" evidence="7">
    <location>
        <begin position="26"/>
        <end position="157"/>
    </location>
</feature>
<gene>
    <name evidence="8" type="ORF">U0035_17215</name>
</gene>
<name>A0ABZ0W2S0_9BACT</name>
<dbReference type="InterPro" id="IPR015883">
    <property type="entry name" value="Glyco_hydro_20_cat"/>
</dbReference>
<dbReference type="Pfam" id="PF00728">
    <property type="entry name" value="Glyco_hydro_20"/>
    <property type="match status" value="1"/>
</dbReference>
<comment type="similarity">
    <text evidence="2">Belongs to the glycosyl hydrolase 20 family.</text>
</comment>
<dbReference type="Gene3D" id="3.20.20.80">
    <property type="entry name" value="Glycosidases"/>
    <property type="match status" value="1"/>
</dbReference>
<evidence type="ECO:0000259" key="7">
    <source>
        <dbReference type="Pfam" id="PF02838"/>
    </source>
</evidence>
<evidence type="ECO:0000256" key="1">
    <source>
        <dbReference type="ARBA" id="ARBA00001231"/>
    </source>
</evidence>
<protein>
    <recommendedName>
        <fullName evidence="3">beta-N-acetylhexosaminidase</fullName>
        <ecNumber evidence="3">3.2.1.52</ecNumber>
    </recommendedName>
</protein>
<dbReference type="InterPro" id="IPR017853">
    <property type="entry name" value="GH"/>
</dbReference>
<keyword evidence="5" id="KW-0326">Glycosidase</keyword>
<sequence length="632" mass="71119">MTKNFSLTILLLTISFLTVRSQQPIKIIPEPVSVTGGSGSFKLPKEIRISAPASTELAQTLKFLEQKLTTATGNTVVTTTDANAANISLELVSGDQLGKEGYTLSVTPAKVFIKANKPAGLFYGIQSLLQLLPPAIESKQPVENVKWEIPVVEIKDQPKLSWRGLMLDVSRHFFTVDEVKQYIDAMVRYKYNILHFHLTDDEGWRLEIKSLPKLTSVGAWRINRTGTFNSFGAPEPNEPKAYGGFYTHEDIKELVRYASERFVNIIPEIDVPGHSLAAIAAYPELSCTPGADKYQPRYGQPIMDWSRGAPPIALLDNTLCPANEKVYGFMDKVLTEVAQLFPFEYIHLGGDEAPHNFWEKNAQVQALMKREGLKTIPQVQAYFEKRVEQIVKAKGKKMMGWDEVLEGGVSPSTAIMSWRGEKAGIEASQKGHYVVMSPTTYAYIDYMQGDMAVESPVYAKLLLNQSYKFNPLPKGANAKYILGGQANLWTEQIYNIRYAEYMTWPRGFAISESLWSPEEKKNWDGFVAKTEDHFKRLQYAETNYSPAIYDPAVTVKKLAGGQYAVELTPEISGLTMHYSFDNSPPDNFYPAYKEPLIIPKGASQLRIITYRNKEKAGRMMNLKVDELQKRVK</sequence>
<reference evidence="8 9" key="1">
    <citation type="submission" date="2023-12" db="EMBL/GenBank/DDBJ databases">
        <title>Genome sequencing and assembly of bacterial species from a model synthetic community.</title>
        <authorList>
            <person name="Hogle S.L."/>
        </authorList>
    </citation>
    <scope>NUCLEOTIDE SEQUENCE [LARGE SCALE GENOMIC DNA]</scope>
    <source>
        <strain evidence="8 9">HAMBI_3031</strain>
    </source>
</reference>
<dbReference type="PRINTS" id="PR00738">
    <property type="entry name" value="GLHYDRLASE20"/>
</dbReference>
<evidence type="ECO:0000256" key="4">
    <source>
        <dbReference type="ARBA" id="ARBA00022801"/>
    </source>
</evidence>
<comment type="catalytic activity">
    <reaction evidence="1">
        <text>Hydrolysis of terminal non-reducing N-acetyl-D-hexosamine residues in N-acetyl-beta-D-hexosaminides.</text>
        <dbReference type="EC" id="3.2.1.52"/>
    </reaction>
</comment>
<evidence type="ECO:0000256" key="5">
    <source>
        <dbReference type="ARBA" id="ARBA00023295"/>
    </source>
</evidence>
<evidence type="ECO:0000256" key="2">
    <source>
        <dbReference type="ARBA" id="ARBA00006285"/>
    </source>
</evidence>
<evidence type="ECO:0000259" key="6">
    <source>
        <dbReference type="Pfam" id="PF00728"/>
    </source>
</evidence>
<dbReference type="InterPro" id="IPR015882">
    <property type="entry name" value="HEX_bac_N"/>
</dbReference>
<organism evidence="8 9">
    <name type="scientific">Niabella yanshanensis</name>
    <dbReference type="NCBI Taxonomy" id="577386"/>
    <lineage>
        <taxon>Bacteria</taxon>
        <taxon>Pseudomonadati</taxon>
        <taxon>Bacteroidota</taxon>
        <taxon>Chitinophagia</taxon>
        <taxon>Chitinophagales</taxon>
        <taxon>Chitinophagaceae</taxon>
        <taxon>Niabella</taxon>
    </lineage>
</organism>
<dbReference type="RefSeq" id="WP_114792435.1">
    <property type="nucleotide sequence ID" value="NZ_CP139960.1"/>
</dbReference>
<dbReference type="SUPFAM" id="SSF55545">
    <property type="entry name" value="beta-N-acetylhexosaminidase-like domain"/>
    <property type="match status" value="1"/>
</dbReference>